<dbReference type="EC" id="2.3.1.61" evidence="10"/>
<comment type="similarity">
    <text evidence="4">Belongs to the 2-oxoacid dehydrogenase family.</text>
</comment>
<keyword evidence="8 12" id="KW-0012">Acyltransferase</keyword>
<evidence type="ECO:0000256" key="10">
    <source>
        <dbReference type="NCBIfam" id="TIGR01347"/>
    </source>
</evidence>
<dbReference type="RefSeq" id="WP_158338402.1">
    <property type="nucleotide sequence ID" value="NZ_CP034855.1"/>
</dbReference>
<dbReference type="InterPro" id="IPR050537">
    <property type="entry name" value="2-oxoacid_dehydrogenase"/>
</dbReference>
<name>A0A4D6Y8G4_9GAMM</name>
<dbReference type="Proteomes" id="UP000298585">
    <property type="component" value="Chromosome"/>
</dbReference>
<dbReference type="SUPFAM" id="SSF51230">
    <property type="entry name" value="Single hybrid motif"/>
    <property type="match status" value="1"/>
</dbReference>
<dbReference type="NCBIfam" id="TIGR01347">
    <property type="entry name" value="sucB"/>
    <property type="match status" value="1"/>
</dbReference>
<comment type="pathway">
    <text evidence="3">Amino-acid degradation; L-lysine degradation via saccharopine pathway; glutaryl-CoA from L-lysine: step 6/6.</text>
</comment>
<feature type="domain" description="Lipoyl-binding" evidence="11">
    <location>
        <begin position="3"/>
        <end position="78"/>
    </location>
</feature>
<sequence>MKAINILVPDLPESINDATVIKWYKKIGDKVFYDDNIVDIETDKVMLEVSSPCDGILEIILEEEGKIVKSQQILGQINQISDIDNNVCNDHILEQENHLLNEKKIFINKEKEAILTPISQDNQKNFFTPSMRRAIKLQNINNNCSVNTNVETGNKINHVVNIAKTKEQELDKNLSNHDVLDLKKSHEKQNNHFEYRVKMTRLRQRIAERLLYSKNNTAMLTTFNEVNMNSIILLRKKYGEDFKKKYNIKIGFMSFFVKAVVQGLKNFPEINAYIDETDIVFYKNFDISIAISTPRGLITPVLRNADKMSMSEIEKKIKEFSIKGFQNKINIKELIGGNFTITNAGVFGSLLSTPIINPPQTAILGIHAIQERAVVIDGKIKILPMMYLALSYDHRLIDGKESVGFLINIKNILEDFTRLSIDI</sequence>
<dbReference type="GO" id="GO:0006099">
    <property type="term" value="P:tricarboxylic acid cycle"/>
    <property type="evidence" value="ECO:0007669"/>
    <property type="project" value="UniProtKB-UniRule"/>
</dbReference>
<dbReference type="GO" id="GO:0005829">
    <property type="term" value="C:cytosol"/>
    <property type="evidence" value="ECO:0007669"/>
    <property type="project" value="TreeGrafter"/>
</dbReference>
<dbReference type="GO" id="GO:0033512">
    <property type="term" value="P:L-lysine catabolic process to acetyl-CoA via saccharopine"/>
    <property type="evidence" value="ECO:0007669"/>
    <property type="project" value="UniProtKB-UniPathway"/>
</dbReference>
<dbReference type="UniPathway" id="UPA00868">
    <property type="reaction ID" value="UER00840"/>
</dbReference>
<dbReference type="NCBIfam" id="NF004309">
    <property type="entry name" value="PRK05704.1"/>
    <property type="match status" value="1"/>
</dbReference>
<dbReference type="OrthoDB" id="9805770at2"/>
<comment type="catalytic activity">
    <reaction evidence="9">
        <text>N(6)-[(R)-dihydrolipoyl]-L-lysyl-[protein] + succinyl-CoA = N(6)-[(R)-S(8)-succinyldihydrolipoyl]-L-lysyl-[protein] + CoA</text>
        <dbReference type="Rhea" id="RHEA:15213"/>
        <dbReference type="Rhea" id="RHEA-COMP:10475"/>
        <dbReference type="Rhea" id="RHEA-COMP:20092"/>
        <dbReference type="ChEBI" id="CHEBI:57287"/>
        <dbReference type="ChEBI" id="CHEBI:57292"/>
        <dbReference type="ChEBI" id="CHEBI:83100"/>
        <dbReference type="ChEBI" id="CHEBI:83120"/>
        <dbReference type="EC" id="2.3.1.61"/>
    </reaction>
</comment>
<evidence type="ECO:0000313" key="12">
    <source>
        <dbReference type="EMBL" id="QCI25512.1"/>
    </source>
</evidence>
<evidence type="ECO:0000313" key="13">
    <source>
        <dbReference type="Proteomes" id="UP000298585"/>
    </source>
</evidence>
<dbReference type="InterPro" id="IPR011053">
    <property type="entry name" value="Single_hybrid_motif"/>
</dbReference>
<organism evidence="12 13">
    <name type="scientific">Buchnera aphidicola</name>
    <name type="common">Sitobion avenae</name>
    <dbReference type="NCBI Taxonomy" id="571428"/>
    <lineage>
        <taxon>Bacteria</taxon>
        <taxon>Pseudomonadati</taxon>
        <taxon>Pseudomonadota</taxon>
        <taxon>Gammaproteobacteria</taxon>
        <taxon>Enterobacterales</taxon>
        <taxon>Erwiniaceae</taxon>
        <taxon>Buchnera</taxon>
    </lineage>
</organism>
<dbReference type="Pfam" id="PF00198">
    <property type="entry name" value="2-oxoacid_dh"/>
    <property type="match status" value="1"/>
</dbReference>
<evidence type="ECO:0000256" key="2">
    <source>
        <dbReference type="ARBA" id="ARBA00004052"/>
    </source>
</evidence>
<keyword evidence="7" id="KW-0450">Lipoyl</keyword>
<dbReference type="InterPro" id="IPR006255">
    <property type="entry name" value="SucB"/>
</dbReference>
<keyword evidence="5" id="KW-0816">Tricarboxylic acid cycle</keyword>
<proteinExistence type="inferred from homology"/>
<dbReference type="GO" id="GO:0004149">
    <property type="term" value="F:dihydrolipoyllysine-residue succinyltransferase activity"/>
    <property type="evidence" value="ECO:0007669"/>
    <property type="project" value="UniProtKB-UniRule"/>
</dbReference>
<dbReference type="GO" id="GO:0045252">
    <property type="term" value="C:oxoglutarate dehydrogenase complex"/>
    <property type="evidence" value="ECO:0007669"/>
    <property type="project" value="UniProtKB-UniRule"/>
</dbReference>
<dbReference type="Gene3D" id="3.30.559.10">
    <property type="entry name" value="Chloramphenicol acetyltransferase-like domain"/>
    <property type="match status" value="1"/>
</dbReference>
<evidence type="ECO:0000256" key="4">
    <source>
        <dbReference type="ARBA" id="ARBA00007317"/>
    </source>
</evidence>
<evidence type="ECO:0000256" key="5">
    <source>
        <dbReference type="ARBA" id="ARBA00022532"/>
    </source>
</evidence>
<protein>
    <recommendedName>
        <fullName evidence="10">Dihydrolipoyllysine-residue succinyltransferase</fullName>
        <ecNumber evidence="10">2.3.1.61</ecNumber>
    </recommendedName>
</protein>
<reference evidence="12 13" key="1">
    <citation type="submission" date="2018-12" db="EMBL/GenBank/DDBJ databases">
        <authorList>
            <person name="Chong R.A."/>
        </authorList>
    </citation>
    <scope>NUCLEOTIDE SEQUENCE [LARGE SCALE GENOMIC DNA]</scope>
    <source>
        <strain evidence="12 13">Sav</strain>
    </source>
</reference>
<dbReference type="AlphaFoldDB" id="A0A4D6Y8G4"/>
<evidence type="ECO:0000256" key="1">
    <source>
        <dbReference type="ARBA" id="ARBA00001938"/>
    </source>
</evidence>
<dbReference type="InterPro" id="IPR000089">
    <property type="entry name" value="Biotin_lipoyl"/>
</dbReference>
<evidence type="ECO:0000256" key="7">
    <source>
        <dbReference type="ARBA" id="ARBA00022823"/>
    </source>
</evidence>
<dbReference type="InterPro" id="IPR023213">
    <property type="entry name" value="CAT-like_dom_sf"/>
</dbReference>
<evidence type="ECO:0000256" key="6">
    <source>
        <dbReference type="ARBA" id="ARBA00022679"/>
    </source>
</evidence>
<dbReference type="CDD" id="cd06849">
    <property type="entry name" value="lipoyl_domain"/>
    <property type="match status" value="1"/>
</dbReference>
<dbReference type="Pfam" id="PF00364">
    <property type="entry name" value="Biotin_lipoyl"/>
    <property type="match status" value="1"/>
</dbReference>
<evidence type="ECO:0000256" key="3">
    <source>
        <dbReference type="ARBA" id="ARBA00005145"/>
    </source>
</evidence>
<comment type="function">
    <text evidence="2">E2 component of the 2-oxoglutarate dehydrogenase (OGDH) complex which catalyzes the second step in the conversion of 2-oxoglutarate to succinyl-CoA and CO(2).</text>
</comment>
<keyword evidence="6 12" id="KW-0808">Transferase</keyword>
<gene>
    <name evidence="12" type="primary">sucB</name>
    <name evidence="12" type="ORF">D9V77_01515</name>
</gene>
<evidence type="ECO:0000256" key="9">
    <source>
        <dbReference type="ARBA" id="ARBA00052761"/>
    </source>
</evidence>
<comment type="cofactor">
    <cofactor evidence="1">
        <name>(R)-lipoate</name>
        <dbReference type="ChEBI" id="CHEBI:83088"/>
    </cofactor>
</comment>
<dbReference type="SUPFAM" id="SSF52777">
    <property type="entry name" value="CoA-dependent acyltransferases"/>
    <property type="match status" value="1"/>
</dbReference>
<dbReference type="InterPro" id="IPR001078">
    <property type="entry name" value="2-oxoacid_DH_actylTfrase"/>
</dbReference>
<reference evidence="12 13" key="2">
    <citation type="submission" date="2019-05" db="EMBL/GenBank/DDBJ databases">
        <title>Genome evolution of the obligate endosymbiont Buchnera aphidicola.</title>
        <authorList>
            <person name="Moran N.A."/>
        </authorList>
    </citation>
    <scope>NUCLEOTIDE SEQUENCE [LARGE SCALE GENOMIC DNA]</scope>
    <source>
        <strain evidence="12 13">Sav</strain>
    </source>
</reference>
<dbReference type="PANTHER" id="PTHR43416:SF5">
    <property type="entry name" value="DIHYDROLIPOYLLYSINE-RESIDUE SUCCINYLTRANSFERASE COMPONENT OF 2-OXOGLUTARATE DEHYDROGENASE COMPLEX, MITOCHONDRIAL"/>
    <property type="match status" value="1"/>
</dbReference>
<evidence type="ECO:0000256" key="8">
    <source>
        <dbReference type="ARBA" id="ARBA00023315"/>
    </source>
</evidence>
<dbReference type="PANTHER" id="PTHR43416">
    <property type="entry name" value="DIHYDROLIPOYLLYSINE-RESIDUE SUCCINYLTRANSFERASE COMPONENT OF 2-OXOGLUTARATE DEHYDROGENASE COMPLEX, MITOCHONDRIAL-RELATED"/>
    <property type="match status" value="1"/>
</dbReference>
<dbReference type="PROSITE" id="PS50968">
    <property type="entry name" value="BIOTINYL_LIPOYL"/>
    <property type="match status" value="1"/>
</dbReference>
<accession>A0A4D6Y8G4</accession>
<dbReference type="Gene3D" id="2.40.50.100">
    <property type="match status" value="1"/>
</dbReference>
<dbReference type="EMBL" id="CP034855">
    <property type="protein sequence ID" value="QCI25512.1"/>
    <property type="molecule type" value="Genomic_DNA"/>
</dbReference>
<evidence type="ECO:0000259" key="11">
    <source>
        <dbReference type="PROSITE" id="PS50968"/>
    </source>
</evidence>